<comment type="caution">
    <text evidence="2">The sequence shown here is derived from an EMBL/GenBank/DDBJ whole genome shotgun (WGS) entry which is preliminary data.</text>
</comment>
<dbReference type="Pfam" id="PF04717">
    <property type="entry name" value="Phage_base_V"/>
    <property type="match status" value="1"/>
</dbReference>
<dbReference type="InterPro" id="IPR037026">
    <property type="entry name" value="Vgr_OB-fold_dom_sf"/>
</dbReference>
<sequence>MGASFLNLVATKVTVKGEEQKFVSLHLRQGFNRHHTFTVVVNYLSPNNTFQQTPEKFIGYIGETASISFVHRQTGESYDFEGIITQVEMVGSMGETGGVAIHGTSPTILYENNRTLDSWMDQSLSTIIKEATQEYGKVNLVSNPKYAAPIPYMAQYNESVFDFMNRLSALYGEWFYYDGTKVYFGKPDRDNTEKIVYDMDLEEVRLVANLVPGKSARYDYVAQENKQHNADTPAKPDGMNDLQSIAHSCSEKAYTAKTTSAADPHVTDKAELDEQMRIVKNASGANLLNIKGIGKTCRIRIGEIIDVSFPDRMKLPPLGKFRIVGIEHEVRRDGHYSNSFVGVPDGTVHIPVPDVKRPLALPELATVKENNDDKGQGRVKVAFDWQKNGKTTNWIRVQTPNAGVSGAVPKNRGWVFVPEVGDQVMVSYEHGNPDRPYVTGSVFHSGSGKGGDKDNKVKSIITRSGNAIVFDDETGSIVITDQTGKQLIMLDGMDAITVMAKKSITLTNEAESVIVMDDKSIGLQADTIALEGRKSVTLLSGNECMVLSSEKSIISSSGTNIKQEAAKDYDVAAKNGTVNGVNLMIEGKGNVTVSGGIVKFNS</sequence>
<dbReference type="Gene3D" id="3.55.50.10">
    <property type="entry name" value="Baseplate protein-like domains"/>
    <property type="match status" value="1"/>
</dbReference>
<feature type="domain" description="Gp5/Type VI secretion system Vgr protein OB-fold" evidence="1">
    <location>
        <begin position="365"/>
        <end position="443"/>
    </location>
</feature>
<dbReference type="SUPFAM" id="SSF69279">
    <property type="entry name" value="Phage tail proteins"/>
    <property type="match status" value="1"/>
</dbReference>
<dbReference type="InterPro" id="IPR006531">
    <property type="entry name" value="Gp5/Vgr_OB"/>
</dbReference>
<dbReference type="Pfam" id="PF05954">
    <property type="entry name" value="Phage_GPD"/>
    <property type="match status" value="1"/>
</dbReference>
<name>A0A8B2YU22_BACUN</name>
<reference evidence="2 3" key="1">
    <citation type="submission" date="2018-08" db="EMBL/GenBank/DDBJ databases">
        <title>A genome reference for cultivated species of the human gut microbiota.</title>
        <authorList>
            <person name="Zou Y."/>
            <person name="Xue W."/>
            <person name="Luo G."/>
        </authorList>
    </citation>
    <scope>NUCLEOTIDE SEQUENCE [LARGE SCALE GENOMIC DNA]</scope>
    <source>
        <strain evidence="2 3">TM04-30</strain>
    </source>
</reference>
<gene>
    <name evidence="2" type="ORF">DXD40_17840</name>
</gene>
<evidence type="ECO:0000259" key="1">
    <source>
        <dbReference type="Pfam" id="PF04717"/>
    </source>
</evidence>
<dbReference type="Gene3D" id="2.40.50.230">
    <property type="entry name" value="Gp5 N-terminal domain"/>
    <property type="match status" value="1"/>
</dbReference>
<dbReference type="AlphaFoldDB" id="A0A8B2YU22"/>
<dbReference type="SUPFAM" id="SSF69349">
    <property type="entry name" value="Phage fibre proteins"/>
    <property type="match status" value="1"/>
</dbReference>
<dbReference type="EMBL" id="QSPV01000022">
    <property type="protein sequence ID" value="RGJ89809.1"/>
    <property type="molecule type" value="Genomic_DNA"/>
</dbReference>
<evidence type="ECO:0000313" key="3">
    <source>
        <dbReference type="Proteomes" id="UP000260844"/>
    </source>
</evidence>
<dbReference type="SUPFAM" id="SSF69255">
    <property type="entry name" value="gp5 N-terminal domain-like"/>
    <property type="match status" value="1"/>
</dbReference>
<dbReference type="Proteomes" id="UP000260844">
    <property type="component" value="Unassembled WGS sequence"/>
</dbReference>
<organism evidence="2 3">
    <name type="scientific">Bacteroides uniformis</name>
    <dbReference type="NCBI Taxonomy" id="820"/>
    <lineage>
        <taxon>Bacteria</taxon>
        <taxon>Pseudomonadati</taxon>
        <taxon>Bacteroidota</taxon>
        <taxon>Bacteroidia</taxon>
        <taxon>Bacteroidales</taxon>
        <taxon>Bacteroidaceae</taxon>
        <taxon>Bacteroides</taxon>
    </lineage>
</organism>
<proteinExistence type="predicted"/>
<dbReference type="RefSeq" id="WP_117689321.1">
    <property type="nucleotide sequence ID" value="NZ_QSPV01000022.1"/>
</dbReference>
<evidence type="ECO:0000313" key="2">
    <source>
        <dbReference type="EMBL" id="RGJ89809.1"/>
    </source>
</evidence>
<protein>
    <submittedName>
        <fullName evidence="2">Type IV secretion protein Rhs</fullName>
    </submittedName>
</protein>
<accession>A0A8B2YU22</accession>